<organism evidence="6 7">
    <name type="scientific">Friedmanniomyces endolithicus</name>
    <dbReference type="NCBI Taxonomy" id="329885"/>
    <lineage>
        <taxon>Eukaryota</taxon>
        <taxon>Fungi</taxon>
        <taxon>Dikarya</taxon>
        <taxon>Ascomycota</taxon>
        <taxon>Pezizomycotina</taxon>
        <taxon>Dothideomycetes</taxon>
        <taxon>Dothideomycetidae</taxon>
        <taxon>Mycosphaerellales</taxon>
        <taxon>Teratosphaeriaceae</taxon>
        <taxon>Friedmanniomyces</taxon>
    </lineage>
</organism>
<dbReference type="PANTHER" id="PTHR43522:SF2">
    <property type="entry name" value="TRANSKETOLASE 1-RELATED"/>
    <property type="match status" value="1"/>
</dbReference>
<evidence type="ECO:0000313" key="6">
    <source>
        <dbReference type="EMBL" id="KAK0988639.1"/>
    </source>
</evidence>
<evidence type="ECO:0000256" key="3">
    <source>
        <dbReference type="ARBA" id="ARBA00022723"/>
    </source>
</evidence>
<dbReference type="SUPFAM" id="SSF52518">
    <property type="entry name" value="Thiamin diphosphate-binding fold (THDP-binding)"/>
    <property type="match status" value="1"/>
</dbReference>
<sequence length="89" mass="10070">MGYDKTDELAVNTIRTLAVDATFAANSGHPGAPMGMAPVAHVLFNKFMTFNPKNPGWANRDRFVLSYVPLKALRDCDWKYTIKITMREY</sequence>
<dbReference type="GO" id="GO:0005829">
    <property type="term" value="C:cytosol"/>
    <property type="evidence" value="ECO:0007669"/>
    <property type="project" value="TreeGrafter"/>
</dbReference>
<dbReference type="InterPro" id="IPR005474">
    <property type="entry name" value="Transketolase_N"/>
</dbReference>
<evidence type="ECO:0000256" key="4">
    <source>
        <dbReference type="ARBA" id="ARBA00023052"/>
    </source>
</evidence>
<dbReference type="Proteomes" id="UP001175353">
    <property type="component" value="Unassembled WGS sequence"/>
</dbReference>
<gene>
    <name evidence="6" type="primary">TKL1_2</name>
    <name evidence="6" type="ORF">LTR91_009525</name>
</gene>
<dbReference type="GO" id="GO:0006098">
    <property type="term" value="P:pentose-phosphate shunt"/>
    <property type="evidence" value="ECO:0007669"/>
    <property type="project" value="TreeGrafter"/>
</dbReference>
<dbReference type="PANTHER" id="PTHR43522">
    <property type="entry name" value="TRANSKETOLASE"/>
    <property type="match status" value="1"/>
</dbReference>
<comment type="caution">
    <text evidence="6">The sequence shown here is derived from an EMBL/GenBank/DDBJ whole genome shotgun (WGS) entry which is preliminary data.</text>
</comment>
<dbReference type="InterPro" id="IPR033247">
    <property type="entry name" value="Transketolase_fam"/>
</dbReference>
<protein>
    <submittedName>
        <fullName evidence="6">Transketolase</fullName>
        <ecNumber evidence="6">2.2.1.1</ecNumber>
    </submittedName>
</protein>
<dbReference type="Gene3D" id="3.40.50.970">
    <property type="match status" value="1"/>
</dbReference>
<dbReference type="GO" id="GO:0005634">
    <property type="term" value="C:nucleus"/>
    <property type="evidence" value="ECO:0007669"/>
    <property type="project" value="TreeGrafter"/>
</dbReference>
<keyword evidence="7" id="KW-1185">Reference proteome</keyword>
<feature type="domain" description="Transketolase N-terminal" evidence="5">
    <location>
        <begin position="7"/>
        <end position="66"/>
    </location>
</feature>
<dbReference type="InterPro" id="IPR029061">
    <property type="entry name" value="THDP-binding"/>
</dbReference>
<dbReference type="AlphaFoldDB" id="A0AAN6KKR2"/>
<proteinExistence type="predicted"/>
<dbReference type="Pfam" id="PF00456">
    <property type="entry name" value="Transketolase_N"/>
    <property type="match status" value="1"/>
</dbReference>
<dbReference type="PROSITE" id="PS00801">
    <property type="entry name" value="TRANSKETOLASE_1"/>
    <property type="match status" value="1"/>
</dbReference>
<keyword evidence="2 6" id="KW-0808">Transferase</keyword>
<evidence type="ECO:0000259" key="5">
    <source>
        <dbReference type="Pfam" id="PF00456"/>
    </source>
</evidence>
<evidence type="ECO:0000313" key="7">
    <source>
        <dbReference type="Proteomes" id="UP001175353"/>
    </source>
</evidence>
<dbReference type="GO" id="GO:0004802">
    <property type="term" value="F:transketolase activity"/>
    <property type="evidence" value="ECO:0007669"/>
    <property type="project" value="UniProtKB-EC"/>
</dbReference>
<comment type="cofactor">
    <cofactor evidence="1">
        <name>thiamine diphosphate</name>
        <dbReference type="ChEBI" id="CHEBI:58937"/>
    </cofactor>
</comment>
<evidence type="ECO:0000256" key="2">
    <source>
        <dbReference type="ARBA" id="ARBA00022679"/>
    </source>
</evidence>
<dbReference type="InterPro" id="IPR049557">
    <property type="entry name" value="Transketolase_CS"/>
</dbReference>
<dbReference type="GO" id="GO:0046872">
    <property type="term" value="F:metal ion binding"/>
    <property type="evidence" value="ECO:0007669"/>
    <property type="project" value="UniProtKB-KW"/>
</dbReference>
<keyword evidence="4" id="KW-0786">Thiamine pyrophosphate</keyword>
<dbReference type="EMBL" id="JAUJLE010000078">
    <property type="protein sequence ID" value="KAK0988639.1"/>
    <property type="molecule type" value="Genomic_DNA"/>
</dbReference>
<accession>A0AAN6KKR2</accession>
<evidence type="ECO:0000256" key="1">
    <source>
        <dbReference type="ARBA" id="ARBA00001964"/>
    </source>
</evidence>
<reference evidence="6" key="1">
    <citation type="submission" date="2023-06" db="EMBL/GenBank/DDBJ databases">
        <title>Black Yeasts Isolated from many extreme environments.</title>
        <authorList>
            <person name="Coleine C."/>
            <person name="Stajich J.E."/>
            <person name="Selbmann L."/>
        </authorList>
    </citation>
    <scope>NUCLEOTIDE SEQUENCE</scope>
    <source>
        <strain evidence="6">CCFEE 5200</strain>
    </source>
</reference>
<keyword evidence="3" id="KW-0479">Metal-binding</keyword>
<name>A0AAN6KKR2_9PEZI</name>
<dbReference type="EC" id="2.2.1.1" evidence="6"/>